<feature type="compositionally biased region" description="Acidic residues" evidence="1">
    <location>
        <begin position="77"/>
        <end position="87"/>
    </location>
</feature>
<dbReference type="HOGENOM" id="CLU_058572_1_1_1"/>
<sequence>GHAVRNQELTGTALLLAEKQYFDDEQEAKAARKTRQEQTWKCKAKDANLPVSLRPPKRTATNERTEQDGGGNAEGDSSSDEESDDEREGILMGNTPAAQLTTQSPSGAEALLEALSAGRTQGQNGRPCKRQKKEVDPGIDYLINAENRSAVMCRRKVFDVCFDNDTASSDHLECNTDNADGCLRCNIGAMQPPVCCDIHASAQFSPYTSDVPKPPTIPQRSCIPQYTKGKHDFDLVNALDDWREAKTTTVFGWASLNDHGPSLVMPNATLDRIVDCAHHRKIHTAQDLKRETGWTDTERFGMEIVAIIQRHAPPLPSPFVSTPLRPTSSNNISITSHLRPPTPSSPISHTIHSLNIPKQRNKCSACGHEGHNARNRICAQHPSRTSASEKENVSRSHSLLHPRLTASVDRRTLQHLMSRSWR</sequence>
<protein>
    <submittedName>
        <fullName evidence="2">Uncharacterized protein</fullName>
    </submittedName>
</protein>
<dbReference type="AlphaFoldDB" id="A0A0C9U8H7"/>
<name>A0A0C9U8H7_PAXIN</name>
<reference evidence="3" key="2">
    <citation type="submission" date="2015-01" db="EMBL/GenBank/DDBJ databases">
        <title>Evolutionary Origins and Diversification of the Mycorrhizal Mutualists.</title>
        <authorList>
            <consortium name="DOE Joint Genome Institute"/>
            <consortium name="Mycorrhizal Genomics Consortium"/>
            <person name="Kohler A."/>
            <person name="Kuo A."/>
            <person name="Nagy L.G."/>
            <person name="Floudas D."/>
            <person name="Copeland A."/>
            <person name="Barry K.W."/>
            <person name="Cichocki N."/>
            <person name="Veneault-Fourrey C."/>
            <person name="LaButti K."/>
            <person name="Lindquist E.A."/>
            <person name="Lipzen A."/>
            <person name="Lundell T."/>
            <person name="Morin E."/>
            <person name="Murat C."/>
            <person name="Riley R."/>
            <person name="Ohm R."/>
            <person name="Sun H."/>
            <person name="Tunlid A."/>
            <person name="Henrissat B."/>
            <person name="Grigoriev I.V."/>
            <person name="Hibbett D.S."/>
            <person name="Martin F."/>
        </authorList>
    </citation>
    <scope>NUCLEOTIDE SEQUENCE [LARGE SCALE GENOMIC DNA]</scope>
    <source>
        <strain evidence="3">ATCC 200175</strain>
    </source>
</reference>
<accession>A0A0C9U8H7</accession>
<proteinExistence type="predicted"/>
<gene>
    <name evidence="2" type="ORF">PAXINDRAFT_77436</name>
</gene>
<dbReference type="EMBL" id="KN819337">
    <property type="protein sequence ID" value="KIJ15381.1"/>
    <property type="molecule type" value="Genomic_DNA"/>
</dbReference>
<evidence type="ECO:0000313" key="2">
    <source>
        <dbReference type="EMBL" id="KIJ15381.1"/>
    </source>
</evidence>
<dbReference type="Proteomes" id="UP000053647">
    <property type="component" value="Unassembled WGS sequence"/>
</dbReference>
<feature type="compositionally biased region" description="Basic and acidic residues" evidence="1">
    <location>
        <begin position="27"/>
        <end position="46"/>
    </location>
</feature>
<keyword evidence="3" id="KW-1185">Reference proteome</keyword>
<evidence type="ECO:0000313" key="3">
    <source>
        <dbReference type="Proteomes" id="UP000053647"/>
    </source>
</evidence>
<feature type="region of interest" description="Disordered" evidence="1">
    <location>
        <begin position="26"/>
        <end position="87"/>
    </location>
</feature>
<evidence type="ECO:0000256" key="1">
    <source>
        <dbReference type="SAM" id="MobiDB-lite"/>
    </source>
</evidence>
<dbReference type="OrthoDB" id="2687561at2759"/>
<feature type="region of interest" description="Disordered" evidence="1">
    <location>
        <begin position="379"/>
        <end position="399"/>
    </location>
</feature>
<feature type="region of interest" description="Disordered" evidence="1">
    <location>
        <begin position="332"/>
        <end position="351"/>
    </location>
</feature>
<feature type="non-terminal residue" evidence="2">
    <location>
        <position position="422"/>
    </location>
</feature>
<organism evidence="2 3">
    <name type="scientific">Paxillus involutus ATCC 200175</name>
    <dbReference type="NCBI Taxonomy" id="664439"/>
    <lineage>
        <taxon>Eukaryota</taxon>
        <taxon>Fungi</taxon>
        <taxon>Dikarya</taxon>
        <taxon>Basidiomycota</taxon>
        <taxon>Agaricomycotina</taxon>
        <taxon>Agaricomycetes</taxon>
        <taxon>Agaricomycetidae</taxon>
        <taxon>Boletales</taxon>
        <taxon>Paxilineae</taxon>
        <taxon>Paxillaceae</taxon>
        <taxon>Paxillus</taxon>
    </lineage>
</organism>
<reference evidence="2 3" key="1">
    <citation type="submission" date="2014-06" db="EMBL/GenBank/DDBJ databases">
        <authorList>
            <consortium name="DOE Joint Genome Institute"/>
            <person name="Kuo A."/>
            <person name="Kohler A."/>
            <person name="Nagy L.G."/>
            <person name="Floudas D."/>
            <person name="Copeland A."/>
            <person name="Barry K.W."/>
            <person name="Cichocki N."/>
            <person name="Veneault-Fourrey C."/>
            <person name="LaButti K."/>
            <person name="Lindquist E.A."/>
            <person name="Lipzen A."/>
            <person name="Lundell T."/>
            <person name="Morin E."/>
            <person name="Murat C."/>
            <person name="Sun H."/>
            <person name="Tunlid A."/>
            <person name="Henrissat B."/>
            <person name="Grigoriev I.V."/>
            <person name="Hibbett D.S."/>
            <person name="Martin F."/>
            <person name="Nordberg H.P."/>
            <person name="Cantor M.N."/>
            <person name="Hua S.X."/>
        </authorList>
    </citation>
    <scope>NUCLEOTIDE SEQUENCE [LARGE SCALE GENOMIC DNA]</scope>
    <source>
        <strain evidence="2 3">ATCC 200175</strain>
    </source>
</reference>